<evidence type="ECO:0000313" key="2">
    <source>
        <dbReference type="EMBL" id="KAF2031402.1"/>
    </source>
</evidence>
<evidence type="ECO:0000313" key="3">
    <source>
        <dbReference type="Proteomes" id="UP000799777"/>
    </source>
</evidence>
<dbReference type="Proteomes" id="UP000799777">
    <property type="component" value="Unassembled WGS sequence"/>
</dbReference>
<proteinExistence type="predicted"/>
<feature type="region of interest" description="Disordered" evidence="1">
    <location>
        <begin position="1"/>
        <end position="33"/>
    </location>
</feature>
<dbReference type="AlphaFoldDB" id="A0A9P4HDM2"/>
<name>A0A9P4HDM2_9PLEO</name>
<protein>
    <submittedName>
        <fullName evidence="2">Uncharacterized protein</fullName>
    </submittedName>
</protein>
<sequence>MDQHHIRPVRPPPTSRRALFHASTRRAPPTSVVRPDTATIFQQPMEDELVERNEKGEYKVDAPSTSYKHLVAMAREADEETEQENQMIDLYGKQNAHWDPAAVEEEIKAALKSSLKKKTASIEEDRWMFEGDADGVGKN</sequence>
<keyword evidence="3" id="KW-1185">Reference proteome</keyword>
<dbReference type="OrthoDB" id="4188844at2759"/>
<gene>
    <name evidence="2" type="ORF">EK21DRAFT_99761</name>
</gene>
<accession>A0A9P4HDM2</accession>
<reference evidence="2" key="1">
    <citation type="journal article" date="2020" name="Stud. Mycol.">
        <title>101 Dothideomycetes genomes: a test case for predicting lifestyles and emergence of pathogens.</title>
        <authorList>
            <person name="Haridas S."/>
            <person name="Albert R."/>
            <person name="Binder M."/>
            <person name="Bloem J."/>
            <person name="Labutti K."/>
            <person name="Salamov A."/>
            <person name="Andreopoulos B."/>
            <person name="Baker S."/>
            <person name="Barry K."/>
            <person name="Bills G."/>
            <person name="Bluhm B."/>
            <person name="Cannon C."/>
            <person name="Castanera R."/>
            <person name="Culley D."/>
            <person name="Daum C."/>
            <person name="Ezra D."/>
            <person name="Gonzalez J."/>
            <person name="Henrissat B."/>
            <person name="Kuo A."/>
            <person name="Liang C."/>
            <person name="Lipzen A."/>
            <person name="Lutzoni F."/>
            <person name="Magnuson J."/>
            <person name="Mondo S."/>
            <person name="Nolan M."/>
            <person name="Ohm R."/>
            <person name="Pangilinan J."/>
            <person name="Park H.-J."/>
            <person name="Ramirez L."/>
            <person name="Alfaro M."/>
            <person name="Sun H."/>
            <person name="Tritt A."/>
            <person name="Yoshinaga Y."/>
            <person name="Zwiers L.-H."/>
            <person name="Turgeon B."/>
            <person name="Goodwin S."/>
            <person name="Spatafora J."/>
            <person name="Crous P."/>
            <person name="Grigoriev I."/>
        </authorList>
    </citation>
    <scope>NUCLEOTIDE SEQUENCE</scope>
    <source>
        <strain evidence="2">CBS 110217</strain>
    </source>
</reference>
<dbReference type="EMBL" id="ML978181">
    <property type="protein sequence ID" value="KAF2031402.1"/>
    <property type="molecule type" value="Genomic_DNA"/>
</dbReference>
<comment type="caution">
    <text evidence="2">The sequence shown here is derived from an EMBL/GenBank/DDBJ whole genome shotgun (WGS) entry which is preliminary data.</text>
</comment>
<evidence type="ECO:0000256" key="1">
    <source>
        <dbReference type="SAM" id="MobiDB-lite"/>
    </source>
</evidence>
<organism evidence="2 3">
    <name type="scientific">Setomelanomma holmii</name>
    <dbReference type="NCBI Taxonomy" id="210430"/>
    <lineage>
        <taxon>Eukaryota</taxon>
        <taxon>Fungi</taxon>
        <taxon>Dikarya</taxon>
        <taxon>Ascomycota</taxon>
        <taxon>Pezizomycotina</taxon>
        <taxon>Dothideomycetes</taxon>
        <taxon>Pleosporomycetidae</taxon>
        <taxon>Pleosporales</taxon>
        <taxon>Pleosporineae</taxon>
        <taxon>Phaeosphaeriaceae</taxon>
        <taxon>Setomelanomma</taxon>
    </lineage>
</organism>